<keyword evidence="1" id="KW-1133">Transmembrane helix</keyword>
<keyword evidence="4" id="KW-1185">Reference proteome</keyword>
<feature type="domain" description="NACHT" evidence="2">
    <location>
        <begin position="158"/>
        <end position="308"/>
    </location>
</feature>
<gene>
    <name evidence="3" type="ORF">GCM10009576_024160</name>
</gene>
<proteinExistence type="predicted"/>
<accession>A0ABN1S680</accession>
<organism evidence="3 4">
    <name type="scientific">Streptomyces rhizosphaericus</name>
    <dbReference type="NCBI Taxonomy" id="114699"/>
    <lineage>
        <taxon>Bacteria</taxon>
        <taxon>Bacillati</taxon>
        <taxon>Actinomycetota</taxon>
        <taxon>Actinomycetes</taxon>
        <taxon>Kitasatosporales</taxon>
        <taxon>Streptomycetaceae</taxon>
        <taxon>Streptomyces</taxon>
        <taxon>Streptomyces violaceusniger group</taxon>
    </lineage>
</organism>
<dbReference type="Proteomes" id="UP001500033">
    <property type="component" value="Unassembled WGS sequence"/>
</dbReference>
<name>A0ABN1S680_9ACTN</name>
<feature type="transmembrane region" description="Helical" evidence="1">
    <location>
        <begin position="666"/>
        <end position="693"/>
    </location>
</feature>
<feature type="transmembrane region" description="Helical" evidence="1">
    <location>
        <begin position="7"/>
        <end position="28"/>
    </location>
</feature>
<feature type="transmembrane region" description="Helical" evidence="1">
    <location>
        <begin position="613"/>
        <end position="646"/>
    </location>
</feature>
<dbReference type="Gene3D" id="3.40.50.300">
    <property type="entry name" value="P-loop containing nucleotide triphosphate hydrolases"/>
    <property type="match status" value="1"/>
</dbReference>
<evidence type="ECO:0000313" key="3">
    <source>
        <dbReference type="EMBL" id="GAA0975418.1"/>
    </source>
</evidence>
<reference evidence="3 4" key="1">
    <citation type="journal article" date="2019" name="Int. J. Syst. Evol. Microbiol.">
        <title>The Global Catalogue of Microorganisms (GCM) 10K type strain sequencing project: providing services to taxonomists for standard genome sequencing and annotation.</title>
        <authorList>
            <consortium name="The Broad Institute Genomics Platform"/>
            <consortium name="The Broad Institute Genome Sequencing Center for Infectious Disease"/>
            <person name="Wu L."/>
            <person name="Ma J."/>
        </authorList>
    </citation>
    <scope>NUCLEOTIDE SEQUENCE [LARGE SCALE GENOMIC DNA]</scope>
    <source>
        <strain evidence="3 4">JCM 11445</strain>
    </source>
</reference>
<dbReference type="Pfam" id="PF05729">
    <property type="entry name" value="NACHT"/>
    <property type="match status" value="1"/>
</dbReference>
<keyword evidence="1" id="KW-0812">Transmembrane</keyword>
<dbReference type="EMBL" id="BAAAIE010000011">
    <property type="protein sequence ID" value="GAA0975418.1"/>
    <property type="molecule type" value="Genomic_DNA"/>
</dbReference>
<protein>
    <recommendedName>
        <fullName evidence="2">NACHT domain-containing protein</fullName>
    </recommendedName>
</protein>
<dbReference type="InterPro" id="IPR007111">
    <property type="entry name" value="NACHT_NTPase"/>
</dbReference>
<evidence type="ECO:0000256" key="1">
    <source>
        <dbReference type="SAM" id="Phobius"/>
    </source>
</evidence>
<feature type="transmembrane region" description="Helical" evidence="1">
    <location>
        <begin position="40"/>
        <end position="61"/>
    </location>
</feature>
<keyword evidence="1" id="KW-0472">Membrane</keyword>
<dbReference type="InterPro" id="IPR027417">
    <property type="entry name" value="P-loop_NTPase"/>
</dbReference>
<evidence type="ECO:0000313" key="4">
    <source>
        <dbReference type="Proteomes" id="UP001500033"/>
    </source>
</evidence>
<feature type="transmembrane region" description="Helical" evidence="1">
    <location>
        <begin position="541"/>
        <end position="563"/>
    </location>
</feature>
<evidence type="ECO:0000259" key="2">
    <source>
        <dbReference type="Pfam" id="PF05729"/>
    </source>
</evidence>
<sequence>MMRRGRAGAVSAVVFSVAVCLAGLWWTMDALPRAKGDLDQAGVLALLPSLVGVVLGGWGSWAGIRALQDQRTASVIAEELARLVARAEGKQYRQLLGSGQAAPDGRIDLTFTATATGMSGSRADGTLEGIADYYRSLRPGRMAITGTPSDGRDGQTGGDAGTGKTVLALSLILGLAKERSPQAPVPVRLTAASWPGSDIRDWLRAHLTDVYRLPRREAARLVDANLVLPVIDGLDEMDPGTTPGYTSRAAALLRCIERFEHGGEHCPVVVTCRHAHYQALVEAGTEPRIVARIAVARVDASRAHNYLSQRVAGTERGRARWQPVLSALDTVATGPASTVQPEHTLLAETLDTPWRLTLAATVFEERTADGRYLRDPADLLVLAASGHLYEYLLDQYIGAAVAAGHRGADDVYQPQGADSRPRLDANTIWRHLAFLARYLNANSGTGDGSPRRVAGRTLSSTDVVLHELWPVAGKYWPRLTERVLIVALLLLAVPQAGGDISSYPAVWAFLFCLPVLYRPAWPRPRRIDLGRLRTRAGRHALMLGFTAGFVTGFLIYSGMVYAFPWAVADNVLEGGLLLGFPIGLGAGLARGLMIKQEDAGAGVGPRRPIHMDLVAAIVFGPVTAGGGAVVFGLVTAGGGAVVFGLVEMLVRAMAYGTYRWEFEALYMAQVGLLIGAFIFCLPVAGGSAALRYFTLLLHTRRKLPWRLGRFLDTCYELGILRVSGTAWQFRHRELQDHLAARPAPPPCS</sequence>
<comment type="caution">
    <text evidence="3">The sequence shown here is derived from an EMBL/GenBank/DDBJ whole genome shotgun (WGS) entry which is preliminary data.</text>
</comment>
<feature type="transmembrane region" description="Helical" evidence="1">
    <location>
        <begin position="575"/>
        <end position="593"/>
    </location>
</feature>